<dbReference type="CDD" id="cd13962">
    <property type="entry name" value="PT_UbiA_UBIAD1"/>
    <property type="match status" value="1"/>
</dbReference>
<accession>A0A0R1RRN8</accession>
<dbReference type="Gene3D" id="1.10.357.140">
    <property type="entry name" value="UbiA prenyltransferase"/>
    <property type="match status" value="1"/>
</dbReference>
<dbReference type="Proteomes" id="UP000051999">
    <property type="component" value="Unassembled WGS sequence"/>
</dbReference>
<sequence>MNKKWLTWPVFVTLSEIYIAPLNIMWFILGSAIAQYRYGVVNWLNVILCLADVFIFDLAVNVSDNYYDYVHAADREGYAAHTNPIGRLHLPKRGVWWLAVALYIISAIPGVVLVMRTGWPVLLFGVIGYLIGIFYTAGPYPLNAMPICETVVAFSITYLIELVCVYISIYGQRPFTWGVAGTTFALCLPITLLFFTVQLGNNTADLDEDIKNNRHTLAFFIGRKRAVQVMQVLLVVGSLWPIVNLVFGLAPWITVLSVVLLPIMWQGIKPFYAVQDKQKTYMKVIKNTSLFYIGYTALFAIGAWL</sequence>
<evidence type="ECO:0000256" key="2">
    <source>
        <dbReference type="ARBA" id="ARBA00004863"/>
    </source>
</evidence>
<dbReference type="EMBL" id="AZFF01000003">
    <property type="protein sequence ID" value="KRL56549.1"/>
    <property type="molecule type" value="Genomic_DNA"/>
</dbReference>
<evidence type="ECO:0000256" key="3">
    <source>
        <dbReference type="ARBA" id="ARBA00022428"/>
    </source>
</evidence>
<dbReference type="UniPathway" id="UPA00079"/>
<dbReference type="OrthoDB" id="9767568at2"/>
<dbReference type="InterPro" id="IPR026046">
    <property type="entry name" value="UBIAD1"/>
</dbReference>
<evidence type="ECO:0000313" key="9">
    <source>
        <dbReference type="EMBL" id="KRL56549.1"/>
    </source>
</evidence>
<organism evidence="9 10">
    <name type="scientific">Furfurilactobacillus rossiae DSM 15814</name>
    <dbReference type="NCBI Taxonomy" id="1114972"/>
    <lineage>
        <taxon>Bacteria</taxon>
        <taxon>Bacillati</taxon>
        <taxon>Bacillota</taxon>
        <taxon>Bacilli</taxon>
        <taxon>Lactobacillales</taxon>
        <taxon>Lactobacillaceae</taxon>
        <taxon>Furfurilactobacillus</taxon>
    </lineage>
</organism>
<name>A0A0R1RRN8_9LACO</name>
<keyword evidence="7 8" id="KW-0472">Membrane</keyword>
<reference evidence="9 10" key="1">
    <citation type="journal article" date="2015" name="Genome Announc.">
        <title>Expanding the biotechnology potential of lactobacilli through comparative genomics of 213 strains and associated genera.</title>
        <authorList>
            <person name="Sun Z."/>
            <person name="Harris H.M."/>
            <person name="McCann A."/>
            <person name="Guo C."/>
            <person name="Argimon S."/>
            <person name="Zhang W."/>
            <person name="Yang X."/>
            <person name="Jeffery I.B."/>
            <person name="Cooney J.C."/>
            <person name="Kagawa T.F."/>
            <person name="Liu W."/>
            <person name="Song Y."/>
            <person name="Salvetti E."/>
            <person name="Wrobel A."/>
            <person name="Rasinkangas P."/>
            <person name="Parkhill J."/>
            <person name="Rea M.C."/>
            <person name="O'Sullivan O."/>
            <person name="Ritari J."/>
            <person name="Douillard F.P."/>
            <person name="Paul Ross R."/>
            <person name="Yang R."/>
            <person name="Briner A.E."/>
            <person name="Felis G.E."/>
            <person name="de Vos W.M."/>
            <person name="Barrangou R."/>
            <person name="Klaenhammer T.R."/>
            <person name="Caufield P.W."/>
            <person name="Cui Y."/>
            <person name="Zhang H."/>
            <person name="O'Toole P.W."/>
        </authorList>
    </citation>
    <scope>NUCLEOTIDE SEQUENCE [LARGE SCALE GENOMIC DNA]</scope>
    <source>
        <strain evidence="9 10">DSM 15814</strain>
    </source>
</reference>
<comment type="pathway">
    <text evidence="2">Quinol/quinone metabolism; menaquinone biosynthesis.</text>
</comment>
<dbReference type="GO" id="GO:0004659">
    <property type="term" value="F:prenyltransferase activity"/>
    <property type="evidence" value="ECO:0007669"/>
    <property type="project" value="InterPro"/>
</dbReference>
<dbReference type="RefSeq" id="WP_017262182.1">
    <property type="nucleotide sequence ID" value="NZ_AUAW01000005.1"/>
</dbReference>
<comment type="subcellular location">
    <subcellularLocation>
        <location evidence="1">Membrane</location>
        <topology evidence="1">Multi-pass membrane protein</topology>
    </subcellularLocation>
</comment>
<dbReference type="InterPro" id="IPR000537">
    <property type="entry name" value="UbiA_prenyltransferase"/>
</dbReference>
<feature type="transmembrane region" description="Helical" evidence="8">
    <location>
        <begin position="150"/>
        <end position="170"/>
    </location>
</feature>
<evidence type="ECO:0000256" key="8">
    <source>
        <dbReference type="SAM" id="Phobius"/>
    </source>
</evidence>
<evidence type="ECO:0000256" key="7">
    <source>
        <dbReference type="ARBA" id="ARBA00023136"/>
    </source>
</evidence>
<dbReference type="STRING" id="1114972.FD35_GL001642"/>
<dbReference type="AlphaFoldDB" id="A0A0R1RRN8"/>
<dbReference type="Pfam" id="PF01040">
    <property type="entry name" value="UbiA"/>
    <property type="match status" value="1"/>
</dbReference>
<comment type="caution">
    <text evidence="9">The sequence shown here is derived from an EMBL/GenBank/DDBJ whole genome shotgun (WGS) entry which is preliminary data.</text>
</comment>
<feature type="transmembrane region" description="Helical" evidence="8">
    <location>
        <begin position="6"/>
        <end position="28"/>
    </location>
</feature>
<keyword evidence="6 8" id="KW-1133">Transmembrane helix</keyword>
<feature type="transmembrane region" description="Helical" evidence="8">
    <location>
        <begin position="94"/>
        <end position="114"/>
    </location>
</feature>
<keyword evidence="10" id="KW-1185">Reference proteome</keyword>
<gene>
    <name evidence="9" type="ORF">FD35_GL001642</name>
</gene>
<dbReference type="PANTHER" id="PTHR13929">
    <property type="entry name" value="1,4-DIHYDROXY-2-NAPHTHOATE OCTAPRENYLTRANSFERASE"/>
    <property type="match status" value="1"/>
</dbReference>
<feature type="transmembrane region" description="Helical" evidence="8">
    <location>
        <begin position="40"/>
        <end position="60"/>
    </location>
</feature>
<dbReference type="GO" id="GO:0042371">
    <property type="term" value="P:vitamin K biosynthetic process"/>
    <property type="evidence" value="ECO:0007669"/>
    <property type="project" value="TreeGrafter"/>
</dbReference>
<evidence type="ECO:0000313" key="10">
    <source>
        <dbReference type="Proteomes" id="UP000051999"/>
    </source>
</evidence>
<dbReference type="eggNOG" id="COG1575">
    <property type="taxonomic scope" value="Bacteria"/>
</dbReference>
<dbReference type="PIRSF" id="PIRSF005355">
    <property type="entry name" value="UBIAD1"/>
    <property type="match status" value="1"/>
</dbReference>
<feature type="transmembrane region" description="Helical" evidence="8">
    <location>
        <begin position="284"/>
        <end position="304"/>
    </location>
</feature>
<keyword evidence="5 8" id="KW-0812">Transmembrane</keyword>
<dbReference type="PATRIC" id="fig|1114972.6.peg.1669"/>
<keyword evidence="3" id="KW-0474">Menaquinone biosynthesis</keyword>
<dbReference type="GO" id="GO:0009234">
    <property type="term" value="P:menaquinone biosynthetic process"/>
    <property type="evidence" value="ECO:0007669"/>
    <property type="project" value="UniProtKB-UniPathway"/>
</dbReference>
<evidence type="ECO:0000256" key="1">
    <source>
        <dbReference type="ARBA" id="ARBA00004141"/>
    </source>
</evidence>
<dbReference type="InterPro" id="IPR044878">
    <property type="entry name" value="UbiA_sf"/>
</dbReference>
<dbReference type="PANTHER" id="PTHR13929:SF0">
    <property type="entry name" value="UBIA PRENYLTRANSFERASE DOMAIN-CONTAINING PROTEIN 1"/>
    <property type="match status" value="1"/>
</dbReference>
<evidence type="ECO:0000256" key="5">
    <source>
        <dbReference type="ARBA" id="ARBA00022692"/>
    </source>
</evidence>
<proteinExistence type="predicted"/>
<protein>
    <submittedName>
        <fullName evidence="9">Prenyltransferase</fullName>
    </submittedName>
</protein>
<evidence type="ECO:0000256" key="6">
    <source>
        <dbReference type="ARBA" id="ARBA00022989"/>
    </source>
</evidence>
<feature type="transmembrane region" description="Helical" evidence="8">
    <location>
        <begin position="239"/>
        <end position="263"/>
    </location>
</feature>
<feature type="transmembrane region" description="Helical" evidence="8">
    <location>
        <begin position="177"/>
        <end position="197"/>
    </location>
</feature>
<feature type="transmembrane region" description="Helical" evidence="8">
    <location>
        <begin position="121"/>
        <end position="138"/>
    </location>
</feature>
<dbReference type="GO" id="GO:0016020">
    <property type="term" value="C:membrane"/>
    <property type="evidence" value="ECO:0007669"/>
    <property type="project" value="UniProtKB-SubCell"/>
</dbReference>
<keyword evidence="4 9" id="KW-0808">Transferase</keyword>
<evidence type="ECO:0000256" key="4">
    <source>
        <dbReference type="ARBA" id="ARBA00022679"/>
    </source>
</evidence>